<evidence type="ECO:0000256" key="5">
    <source>
        <dbReference type="ARBA" id="ARBA00022741"/>
    </source>
</evidence>
<keyword evidence="12" id="KW-1185">Reference proteome</keyword>
<evidence type="ECO:0000256" key="8">
    <source>
        <dbReference type="ARBA" id="ARBA00023064"/>
    </source>
</evidence>
<comment type="similarity">
    <text evidence="2 10">Belongs to the gluconokinase GntK/GntV family.</text>
</comment>
<dbReference type="CDD" id="cd02021">
    <property type="entry name" value="GntK"/>
    <property type="match status" value="1"/>
</dbReference>
<dbReference type="GO" id="GO:0019521">
    <property type="term" value="P:D-gluconate metabolic process"/>
    <property type="evidence" value="ECO:0007669"/>
    <property type="project" value="UniProtKB-KW"/>
</dbReference>
<comment type="pathway">
    <text evidence="1">Carbohydrate acid metabolism.</text>
</comment>
<comment type="catalytic activity">
    <reaction evidence="9 10">
        <text>D-gluconate + ATP = 6-phospho-D-gluconate + ADP + H(+)</text>
        <dbReference type="Rhea" id="RHEA:19433"/>
        <dbReference type="ChEBI" id="CHEBI:15378"/>
        <dbReference type="ChEBI" id="CHEBI:18391"/>
        <dbReference type="ChEBI" id="CHEBI:30616"/>
        <dbReference type="ChEBI" id="CHEBI:58759"/>
        <dbReference type="ChEBI" id="CHEBI:456216"/>
        <dbReference type="EC" id="2.7.1.12"/>
    </reaction>
</comment>
<keyword evidence="5 10" id="KW-0547">Nucleotide-binding</keyword>
<reference evidence="11" key="1">
    <citation type="submission" date="2022-08" db="EMBL/GenBank/DDBJ databases">
        <authorList>
            <person name="Deng Y."/>
            <person name="Han X.-F."/>
            <person name="Zhang Y.-Q."/>
        </authorList>
    </citation>
    <scope>NUCLEOTIDE SEQUENCE</scope>
    <source>
        <strain evidence="11">CPCC 203407</strain>
    </source>
</reference>
<evidence type="ECO:0000256" key="7">
    <source>
        <dbReference type="ARBA" id="ARBA00022840"/>
    </source>
</evidence>
<name>A0AA41XIP6_9MICO</name>
<keyword evidence="8" id="KW-0311">Gluconate utilization</keyword>
<dbReference type="Gene3D" id="3.40.50.300">
    <property type="entry name" value="P-loop containing nucleotide triphosphate hydrolases"/>
    <property type="match status" value="1"/>
</dbReference>
<evidence type="ECO:0000256" key="1">
    <source>
        <dbReference type="ARBA" id="ARBA00004761"/>
    </source>
</evidence>
<evidence type="ECO:0000256" key="9">
    <source>
        <dbReference type="ARBA" id="ARBA00048090"/>
    </source>
</evidence>
<dbReference type="InterPro" id="IPR006001">
    <property type="entry name" value="Therm_gnt_kin"/>
</dbReference>
<organism evidence="11 12">
    <name type="scientific">Herbiconiux oxytropis</name>
    <dbReference type="NCBI Taxonomy" id="2970915"/>
    <lineage>
        <taxon>Bacteria</taxon>
        <taxon>Bacillati</taxon>
        <taxon>Actinomycetota</taxon>
        <taxon>Actinomycetes</taxon>
        <taxon>Micrococcales</taxon>
        <taxon>Microbacteriaceae</taxon>
        <taxon>Herbiconiux</taxon>
    </lineage>
</organism>
<dbReference type="RefSeq" id="WP_259530110.1">
    <property type="nucleotide sequence ID" value="NZ_JANLCK010000008.1"/>
</dbReference>
<comment type="caution">
    <text evidence="11">The sequence shown here is derived from an EMBL/GenBank/DDBJ whole genome shotgun (WGS) entry which is preliminary data.</text>
</comment>
<dbReference type="FunFam" id="3.40.50.300:FF:000522">
    <property type="entry name" value="Gluconokinase"/>
    <property type="match status" value="1"/>
</dbReference>
<keyword evidence="7 10" id="KW-0067">ATP-binding</keyword>
<evidence type="ECO:0000256" key="2">
    <source>
        <dbReference type="ARBA" id="ARBA00008420"/>
    </source>
</evidence>
<evidence type="ECO:0000256" key="6">
    <source>
        <dbReference type="ARBA" id="ARBA00022777"/>
    </source>
</evidence>
<dbReference type="EC" id="2.7.1.12" evidence="3 10"/>
<dbReference type="GO" id="GO:0005737">
    <property type="term" value="C:cytoplasm"/>
    <property type="evidence" value="ECO:0007669"/>
    <property type="project" value="TreeGrafter"/>
</dbReference>
<proteinExistence type="inferred from homology"/>
<dbReference type="EMBL" id="JANLCK010000008">
    <property type="protein sequence ID" value="MCS5727140.1"/>
    <property type="molecule type" value="Genomic_DNA"/>
</dbReference>
<gene>
    <name evidence="11" type="ORF">N1028_14665</name>
</gene>
<protein>
    <recommendedName>
        <fullName evidence="3 10">Gluconokinase</fullName>
        <ecNumber evidence="3 10">2.7.1.12</ecNumber>
    </recommendedName>
</protein>
<dbReference type="AlphaFoldDB" id="A0AA41XIP6"/>
<dbReference type="InterPro" id="IPR027417">
    <property type="entry name" value="P-loop_NTPase"/>
</dbReference>
<keyword evidence="6 10" id="KW-0418">Kinase</keyword>
<dbReference type="PANTHER" id="PTHR43442:SF3">
    <property type="entry name" value="GLUCONOKINASE-RELATED"/>
    <property type="match status" value="1"/>
</dbReference>
<dbReference type="NCBIfam" id="TIGR01313">
    <property type="entry name" value="therm_gnt_kin"/>
    <property type="match status" value="1"/>
</dbReference>
<dbReference type="GO" id="GO:0005524">
    <property type="term" value="F:ATP binding"/>
    <property type="evidence" value="ECO:0007669"/>
    <property type="project" value="UniProtKB-KW"/>
</dbReference>
<evidence type="ECO:0000256" key="10">
    <source>
        <dbReference type="RuleBase" id="RU363066"/>
    </source>
</evidence>
<sequence>MNPPPALVVMGVSGSGKSTVGAALAEALGVPFVDADDLHPLTNIEKMRAGLPLDDDDRWPWLRAVGDAIRAASTGTGTGAPATGVVVACSALRVSYRDAILERAPRTRFVLLQGDREMLLGRLRSRTGHFMPASLLDSQLDALEPLGPHEPGLTVDAADTPEAVIAEVRGFLTRSPDGPQRIAHP</sequence>
<keyword evidence="4 10" id="KW-0808">Transferase</keyword>
<dbReference type="GO" id="GO:0046316">
    <property type="term" value="F:gluconokinase activity"/>
    <property type="evidence" value="ECO:0007669"/>
    <property type="project" value="UniProtKB-EC"/>
</dbReference>
<evidence type="ECO:0000313" key="12">
    <source>
        <dbReference type="Proteomes" id="UP001165587"/>
    </source>
</evidence>
<dbReference type="Proteomes" id="UP001165587">
    <property type="component" value="Unassembled WGS sequence"/>
</dbReference>
<accession>A0AA41XIP6</accession>
<evidence type="ECO:0000256" key="3">
    <source>
        <dbReference type="ARBA" id="ARBA00012054"/>
    </source>
</evidence>
<dbReference type="SUPFAM" id="SSF52540">
    <property type="entry name" value="P-loop containing nucleoside triphosphate hydrolases"/>
    <property type="match status" value="1"/>
</dbReference>
<dbReference type="PANTHER" id="PTHR43442">
    <property type="entry name" value="GLUCONOKINASE-RELATED"/>
    <property type="match status" value="1"/>
</dbReference>
<evidence type="ECO:0000256" key="4">
    <source>
        <dbReference type="ARBA" id="ARBA00022679"/>
    </source>
</evidence>
<evidence type="ECO:0000313" key="11">
    <source>
        <dbReference type="EMBL" id="MCS5727140.1"/>
    </source>
</evidence>
<dbReference type="Pfam" id="PF13671">
    <property type="entry name" value="AAA_33"/>
    <property type="match status" value="1"/>
</dbReference>